<dbReference type="GeneID" id="60808103"/>
<accession>A0A8H9YCF1</accession>
<organism evidence="4 5">
    <name type="scientific">Corynebacterium bovis DSM 20582 = CIP 54.80</name>
    <dbReference type="NCBI Taxonomy" id="927655"/>
    <lineage>
        <taxon>Bacteria</taxon>
        <taxon>Bacillati</taxon>
        <taxon>Actinomycetota</taxon>
        <taxon>Actinomycetes</taxon>
        <taxon>Mycobacteriales</taxon>
        <taxon>Corynebacteriaceae</taxon>
        <taxon>Corynebacterium</taxon>
    </lineage>
</organism>
<proteinExistence type="predicted"/>
<dbReference type="Proteomes" id="UP000612712">
    <property type="component" value="Unassembled WGS sequence"/>
</dbReference>
<feature type="compositionally biased region" description="Low complexity" evidence="2">
    <location>
        <begin position="206"/>
        <end position="229"/>
    </location>
</feature>
<dbReference type="RefSeq" id="WP_125187310.1">
    <property type="nucleotide sequence ID" value="NZ_CP047187.1"/>
</dbReference>
<feature type="region of interest" description="Disordered" evidence="2">
    <location>
        <begin position="199"/>
        <end position="245"/>
    </location>
</feature>
<protein>
    <submittedName>
        <fullName evidence="4">Pimeloyl-ACP methyl ester carboxylesterase</fullName>
    </submittedName>
</protein>
<dbReference type="InterPro" id="IPR000073">
    <property type="entry name" value="AB_hydrolase_1"/>
</dbReference>
<dbReference type="EMBL" id="JACHWT010000008">
    <property type="protein sequence ID" value="MBB3116677.1"/>
    <property type="molecule type" value="Genomic_DNA"/>
</dbReference>
<reference evidence="4" key="1">
    <citation type="submission" date="2020-08" db="EMBL/GenBank/DDBJ databases">
        <title>Sequencing the genomes of 1000 actinobacteria strains.</title>
        <authorList>
            <person name="Klenk H.-P."/>
        </authorList>
    </citation>
    <scope>NUCLEOTIDE SEQUENCE</scope>
    <source>
        <strain evidence="4">DSM 20582</strain>
    </source>
</reference>
<dbReference type="PANTHER" id="PTHR43798:SF31">
    <property type="entry name" value="AB HYDROLASE SUPERFAMILY PROTEIN YCLE"/>
    <property type="match status" value="1"/>
</dbReference>
<dbReference type="SUPFAM" id="SSF53474">
    <property type="entry name" value="alpha/beta-Hydrolases"/>
    <property type="match status" value="1"/>
</dbReference>
<dbReference type="InterPro" id="IPR050266">
    <property type="entry name" value="AB_hydrolase_sf"/>
</dbReference>
<dbReference type="Pfam" id="PF00561">
    <property type="entry name" value="Abhydrolase_1"/>
    <property type="match status" value="1"/>
</dbReference>
<keyword evidence="1" id="KW-0378">Hydrolase</keyword>
<evidence type="ECO:0000259" key="3">
    <source>
        <dbReference type="Pfam" id="PF00561"/>
    </source>
</evidence>
<dbReference type="PANTHER" id="PTHR43798">
    <property type="entry name" value="MONOACYLGLYCEROL LIPASE"/>
    <property type="match status" value="1"/>
</dbReference>
<evidence type="ECO:0000256" key="2">
    <source>
        <dbReference type="SAM" id="MobiDB-lite"/>
    </source>
</evidence>
<dbReference type="Gene3D" id="3.40.50.1820">
    <property type="entry name" value="alpha/beta hydrolase"/>
    <property type="match status" value="1"/>
</dbReference>
<evidence type="ECO:0000256" key="1">
    <source>
        <dbReference type="ARBA" id="ARBA00022801"/>
    </source>
</evidence>
<feature type="domain" description="AB hydrolase-1" evidence="3">
    <location>
        <begin position="36"/>
        <end position="302"/>
    </location>
</feature>
<dbReference type="AlphaFoldDB" id="A0A8H9YCF1"/>
<evidence type="ECO:0000313" key="4">
    <source>
        <dbReference type="EMBL" id="MBB3116677.1"/>
    </source>
</evidence>
<comment type="caution">
    <text evidence="4">The sequence shown here is derived from an EMBL/GenBank/DDBJ whole genome shotgun (WGS) entry which is preliminary data.</text>
</comment>
<feature type="region of interest" description="Disordered" evidence="2">
    <location>
        <begin position="1"/>
        <end position="35"/>
    </location>
</feature>
<evidence type="ECO:0000313" key="5">
    <source>
        <dbReference type="Proteomes" id="UP000612712"/>
    </source>
</evidence>
<sequence length="316" mass="33314">MTRPRTGPTRTTPTPATGPVTHHGPATDPATGRPRPRLLLIMGQGASGRTWTLHQVPAFVDAGYEVLTYDHRAAGTVDRGPFTFGELVDDAADIIRRTGDGPAAVVGTSLGARIAGSLTARHPGLVTRCVMAAAHAAAPRTAQVLSARGDRAAALLAREEPEYLDALTAARNLSPATLADPAREREWLDVIALSRHLSARGGDGRGTTARRGPAGATAAGDGGAATDRPGTPPTTPSDHADPDRPWDLHAEYATIRRPCLALAYGDDRVVTPAQVRDVAATVPGATYREVPRTGHWGYLERPDEVNRVILEFLAGR</sequence>
<gene>
    <name evidence="4" type="ORF">FHU32_001923</name>
</gene>
<dbReference type="InterPro" id="IPR029058">
    <property type="entry name" value="AB_hydrolase_fold"/>
</dbReference>
<name>A0A8H9YCF1_9CORY</name>
<dbReference type="GO" id="GO:0016020">
    <property type="term" value="C:membrane"/>
    <property type="evidence" value="ECO:0007669"/>
    <property type="project" value="TreeGrafter"/>
</dbReference>
<feature type="compositionally biased region" description="Low complexity" evidence="2">
    <location>
        <begin position="1"/>
        <end position="24"/>
    </location>
</feature>
<dbReference type="GO" id="GO:0016787">
    <property type="term" value="F:hydrolase activity"/>
    <property type="evidence" value="ECO:0007669"/>
    <property type="project" value="UniProtKB-KW"/>
</dbReference>